<evidence type="ECO:0000256" key="7">
    <source>
        <dbReference type="ARBA" id="ARBA00072305"/>
    </source>
</evidence>
<gene>
    <name evidence="12" type="primary">acdA_1</name>
    <name evidence="12" type="ORF">Pla133_16080</name>
</gene>
<evidence type="ECO:0000259" key="10">
    <source>
        <dbReference type="Pfam" id="PF02770"/>
    </source>
</evidence>
<dbReference type="InterPro" id="IPR006091">
    <property type="entry name" value="Acyl-CoA_Oxase/DH_mid-dom"/>
</dbReference>
<evidence type="ECO:0000259" key="9">
    <source>
        <dbReference type="Pfam" id="PF00441"/>
    </source>
</evidence>
<dbReference type="FunFam" id="2.40.110.10:FF:000001">
    <property type="entry name" value="Acyl-CoA dehydrogenase, mitochondrial"/>
    <property type="match status" value="1"/>
</dbReference>
<evidence type="ECO:0000259" key="11">
    <source>
        <dbReference type="Pfam" id="PF02771"/>
    </source>
</evidence>
<dbReference type="EC" id="1.3.8.10" evidence="6"/>
<dbReference type="PROSITE" id="PS00072">
    <property type="entry name" value="ACYL_COA_DH_1"/>
    <property type="match status" value="1"/>
</dbReference>
<dbReference type="InterPro" id="IPR046373">
    <property type="entry name" value="Acyl-CoA_Oxase/DH_mid-dom_sf"/>
</dbReference>
<dbReference type="Pfam" id="PF02770">
    <property type="entry name" value="Acyl-CoA_dh_M"/>
    <property type="match status" value="1"/>
</dbReference>
<dbReference type="InterPro" id="IPR013786">
    <property type="entry name" value="AcylCoA_DH/ox_N"/>
</dbReference>
<reference evidence="12 13" key="1">
    <citation type="submission" date="2019-02" db="EMBL/GenBank/DDBJ databases">
        <title>Deep-cultivation of Planctomycetes and their phenomic and genomic characterization uncovers novel biology.</title>
        <authorList>
            <person name="Wiegand S."/>
            <person name="Jogler M."/>
            <person name="Boedeker C."/>
            <person name="Pinto D."/>
            <person name="Vollmers J."/>
            <person name="Rivas-Marin E."/>
            <person name="Kohn T."/>
            <person name="Peeters S.H."/>
            <person name="Heuer A."/>
            <person name="Rast P."/>
            <person name="Oberbeckmann S."/>
            <person name="Bunk B."/>
            <person name="Jeske O."/>
            <person name="Meyerdierks A."/>
            <person name="Storesund J.E."/>
            <person name="Kallscheuer N."/>
            <person name="Luecker S."/>
            <person name="Lage O.M."/>
            <person name="Pohl T."/>
            <person name="Merkel B.J."/>
            <person name="Hornburger P."/>
            <person name="Mueller R.-W."/>
            <person name="Bruemmer F."/>
            <person name="Labrenz M."/>
            <person name="Spormann A.M."/>
            <person name="Op den Camp H."/>
            <person name="Overmann J."/>
            <person name="Amann R."/>
            <person name="Jetten M.S.M."/>
            <person name="Mascher T."/>
            <person name="Medema M.H."/>
            <person name="Devos D.P."/>
            <person name="Kaster A.-K."/>
            <person name="Ovreas L."/>
            <person name="Rohde M."/>
            <person name="Galperin M.Y."/>
            <person name="Jogler C."/>
        </authorList>
    </citation>
    <scope>NUCLEOTIDE SEQUENCE [LARGE SCALE GENOMIC DNA]</scope>
    <source>
        <strain evidence="12 13">Pla133</strain>
    </source>
</reference>
<dbReference type="InterPro" id="IPR009075">
    <property type="entry name" value="AcylCo_DH/oxidase_C"/>
</dbReference>
<accession>A0A518BHS0</accession>
<dbReference type="SUPFAM" id="SSF56645">
    <property type="entry name" value="Acyl-CoA dehydrogenase NM domain-like"/>
    <property type="match status" value="1"/>
</dbReference>
<dbReference type="InterPro" id="IPR037069">
    <property type="entry name" value="AcylCoA_DH/ox_N_sf"/>
</dbReference>
<dbReference type="PANTHER" id="PTHR43884:SF12">
    <property type="entry name" value="ISOVALERYL-COA DEHYDROGENASE, MITOCHONDRIAL-RELATED"/>
    <property type="match status" value="1"/>
</dbReference>
<dbReference type="RefSeq" id="WP_145064361.1">
    <property type="nucleotide sequence ID" value="NZ_CP036287.1"/>
</dbReference>
<dbReference type="Proteomes" id="UP000316921">
    <property type="component" value="Chromosome"/>
</dbReference>
<dbReference type="InterPro" id="IPR009100">
    <property type="entry name" value="AcylCoA_DH/oxidase_NM_dom_sf"/>
</dbReference>
<dbReference type="FunFam" id="1.20.140.10:FF:000004">
    <property type="entry name" value="Acyl-CoA dehydrogenase FadE25"/>
    <property type="match status" value="1"/>
</dbReference>
<dbReference type="GO" id="GO:0050660">
    <property type="term" value="F:flavin adenine dinucleotide binding"/>
    <property type="evidence" value="ECO:0007669"/>
    <property type="project" value="InterPro"/>
</dbReference>
<evidence type="ECO:0000256" key="2">
    <source>
        <dbReference type="ARBA" id="ARBA00009347"/>
    </source>
</evidence>
<dbReference type="InterPro" id="IPR006089">
    <property type="entry name" value="Acyl-CoA_DH_CS"/>
</dbReference>
<keyword evidence="5 8" id="KW-0560">Oxidoreductase</keyword>
<dbReference type="PANTHER" id="PTHR43884">
    <property type="entry name" value="ACYL-COA DEHYDROGENASE"/>
    <property type="match status" value="1"/>
</dbReference>
<evidence type="ECO:0000256" key="1">
    <source>
        <dbReference type="ARBA" id="ARBA00001974"/>
    </source>
</evidence>
<name>A0A518BHS0_9BACT</name>
<feature type="domain" description="Acyl-CoA oxidase/dehydrogenase middle" evidence="10">
    <location>
        <begin position="123"/>
        <end position="218"/>
    </location>
</feature>
<evidence type="ECO:0000313" key="12">
    <source>
        <dbReference type="EMBL" id="QDU66532.1"/>
    </source>
</evidence>
<proteinExistence type="inferred from homology"/>
<comment type="cofactor">
    <cofactor evidence="1 8">
        <name>FAD</name>
        <dbReference type="ChEBI" id="CHEBI:57692"/>
    </cofactor>
</comment>
<protein>
    <recommendedName>
        <fullName evidence="7">Cyclohex-1-ene-1-carbonyl-CoA dehydrogenase</fullName>
        <ecNumber evidence="6">1.3.8.10</ecNumber>
    </recommendedName>
</protein>
<evidence type="ECO:0000256" key="3">
    <source>
        <dbReference type="ARBA" id="ARBA00022630"/>
    </source>
</evidence>
<dbReference type="KEGG" id="pbap:Pla133_16080"/>
<evidence type="ECO:0000256" key="6">
    <source>
        <dbReference type="ARBA" id="ARBA00066362"/>
    </source>
</evidence>
<evidence type="ECO:0000313" key="13">
    <source>
        <dbReference type="Proteomes" id="UP000316921"/>
    </source>
</evidence>
<feature type="domain" description="Acyl-CoA dehydrogenase/oxidase N-terminal" evidence="11">
    <location>
        <begin position="7"/>
        <end position="118"/>
    </location>
</feature>
<dbReference type="Gene3D" id="2.40.110.10">
    <property type="entry name" value="Butyryl-CoA Dehydrogenase, subunit A, domain 2"/>
    <property type="match status" value="1"/>
</dbReference>
<keyword evidence="13" id="KW-1185">Reference proteome</keyword>
<dbReference type="Gene3D" id="1.10.540.10">
    <property type="entry name" value="Acyl-CoA dehydrogenase/oxidase, N-terminal domain"/>
    <property type="match status" value="1"/>
</dbReference>
<dbReference type="AlphaFoldDB" id="A0A518BHS0"/>
<evidence type="ECO:0000256" key="8">
    <source>
        <dbReference type="RuleBase" id="RU362125"/>
    </source>
</evidence>
<keyword evidence="3 8" id="KW-0285">Flavoprotein</keyword>
<dbReference type="SUPFAM" id="SSF47203">
    <property type="entry name" value="Acyl-CoA dehydrogenase C-terminal domain-like"/>
    <property type="match status" value="1"/>
</dbReference>
<organism evidence="12 13">
    <name type="scientific">Engelhardtia mirabilis</name>
    <dbReference type="NCBI Taxonomy" id="2528011"/>
    <lineage>
        <taxon>Bacteria</taxon>
        <taxon>Pseudomonadati</taxon>
        <taxon>Planctomycetota</taxon>
        <taxon>Planctomycetia</taxon>
        <taxon>Planctomycetia incertae sedis</taxon>
        <taxon>Engelhardtia</taxon>
    </lineage>
</organism>
<keyword evidence="4 8" id="KW-0274">FAD</keyword>
<dbReference type="InterPro" id="IPR036250">
    <property type="entry name" value="AcylCo_DH-like_C"/>
</dbReference>
<comment type="similarity">
    <text evidence="2 8">Belongs to the acyl-CoA dehydrogenase family.</text>
</comment>
<evidence type="ECO:0000256" key="5">
    <source>
        <dbReference type="ARBA" id="ARBA00023002"/>
    </source>
</evidence>
<dbReference type="Pfam" id="PF00441">
    <property type="entry name" value="Acyl-CoA_dh_1"/>
    <property type="match status" value="1"/>
</dbReference>
<feature type="domain" description="Acyl-CoA dehydrogenase/oxidase C-terminal" evidence="9">
    <location>
        <begin position="231"/>
        <end position="378"/>
    </location>
</feature>
<dbReference type="PIRSF" id="PIRSF016578">
    <property type="entry name" value="HsaA"/>
    <property type="match status" value="1"/>
</dbReference>
<dbReference type="Pfam" id="PF02771">
    <property type="entry name" value="Acyl-CoA_dh_N"/>
    <property type="match status" value="1"/>
</dbReference>
<dbReference type="EMBL" id="CP036287">
    <property type="protein sequence ID" value="QDU66532.1"/>
    <property type="molecule type" value="Genomic_DNA"/>
</dbReference>
<dbReference type="FunFam" id="1.10.540.10:FF:000002">
    <property type="entry name" value="Acyl-CoA dehydrogenase FadE19"/>
    <property type="match status" value="1"/>
</dbReference>
<dbReference type="Gene3D" id="1.20.140.10">
    <property type="entry name" value="Butyryl-CoA Dehydrogenase, subunit A, domain 3"/>
    <property type="match status" value="1"/>
</dbReference>
<evidence type="ECO:0000256" key="4">
    <source>
        <dbReference type="ARBA" id="ARBA00022827"/>
    </source>
</evidence>
<dbReference type="GO" id="GO:0003995">
    <property type="term" value="F:acyl-CoA dehydrogenase activity"/>
    <property type="evidence" value="ECO:0007669"/>
    <property type="project" value="InterPro"/>
</dbReference>
<sequence length="380" mass="40906">MDFDLNEDVQMVRDMTRDFADGDLIPRATQHDREGTISKEVFEKIAELGLWGLTIPEQFGGAGLGNEALTAALIELNRGCAATGVTLSVHNSLVGAPINKWGTDEQKAQWLPQLATGEIIGSYCLTEANAGSDAAAVQTSAVRDGDGWVMNGTKLWVTNGGWAGVFLVYARTNPDVSKAKGMSCFIVPKDTPGVRVGKTELKAGIRGSSTTEVVFENVKLPASAVLGEVDSGFKVAMDTLDGGRIGIASQAVGIGRACLEASIKYAGEREQFGRPIGHFQAIQWKIADMASRLDAAELLCFRAAWLRDRQRPCTREAAQAKLTASLAANFAADECLQIHGGFGYTDHSHVERLFRDARITEIYEGATDIQRLVIARNLMG</sequence>